<feature type="transmembrane region" description="Helical" evidence="7">
    <location>
        <begin position="474"/>
        <end position="500"/>
    </location>
</feature>
<comment type="subcellular location">
    <subcellularLocation>
        <location evidence="1">Membrane</location>
        <topology evidence="1">Multi-pass membrane protein</topology>
    </subcellularLocation>
</comment>
<feature type="transmembrane region" description="Helical" evidence="7">
    <location>
        <begin position="199"/>
        <end position="221"/>
    </location>
</feature>
<accession>T1IUZ2</accession>
<feature type="transmembrane region" description="Helical" evidence="7">
    <location>
        <begin position="616"/>
        <end position="634"/>
    </location>
</feature>
<keyword evidence="5 7" id="KW-0472">Membrane</keyword>
<feature type="transmembrane region" description="Helical" evidence="7">
    <location>
        <begin position="673"/>
        <end position="691"/>
    </location>
</feature>
<evidence type="ECO:0000256" key="5">
    <source>
        <dbReference type="ARBA" id="ARBA00023136"/>
    </source>
</evidence>
<feature type="transmembrane region" description="Helical" evidence="7">
    <location>
        <begin position="755"/>
        <end position="775"/>
    </location>
</feature>
<dbReference type="eggNOG" id="KOG0637">
    <property type="taxonomic scope" value="Eukaryota"/>
</dbReference>
<feature type="transmembrane region" description="Helical" evidence="7">
    <location>
        <begin position="324"/>
        <end position="344"/>
    </location>
</feature>
<feature type="transmembrane region" description="Helical" evidence="7">
    <location>
        <begin position="997"/>
        <end position="1023"/>
    </location>
</feature>
<reference evidence="8" key="2">
    <citation type="submission" date="2015-02" db="UniProtKB">
        <authorList>
            <consortium name="EnsemblMetazoa"/>
        </authorList>
    </citation>
    <scope>IDENTIFICATION</scope>
</reference>
<dbReference type="InterPro" id="IPR011701">
    <property type="entry name" value="MFS"/>
</dbReference>
<dbReference type="HOGENOM" id="CLU_290239_0_0_1"/>
<evidence type="ECO:0000256" key="4">
    <source>
        <dbReference type="ARBA" id="ARBA00022989"/>
    </source>
</evidence>
<feature type="transmembrane region" description="Helical" evidence="7">
    <location>
        <begin position="407"/>
        <end position="425"/>
    </location>
</feature>
<feature type="transmembrane region" description="Helical" evidence="7">
    <location>
        <begin position="954"/>
        <end position="976"/>
    </location>
</feature>
<feature type="transmembrane region" description="Helical" evidence="7">
    <location>
        <begin position="62"/>
        <end position="79"/>
    </location>
</feature>
<keyword evidence="2" id="KW-0813">Transport</keyword>
<evidence type="ECO:0000313" key="9">
    <source>
        <dbReference type="Proteomes" id="UP000014500"/>
    </source>
</evidence>
<dbReference type="EMBL" id="JH431567">
    <property type="status" value="NOT_ANNOTATED_CDS"/>
    <property type="molecule type" value="Genomic_DNA"/>
</dbReference>
<dbReference type="PANTHER" id="PTHR19432">
    <property type="entry name" value="SUGAR TRANSPORTER"/>
    <property type="match status" value="1"/>
</dbReference>
<evidence type="ECO:0000256" key="7">
    <source>
        <dbReference type="SAM" id="Phobius"/>
    </source>
</evidence>
<feature type="transmembrane region" description="Helical" evidence="7">
    <location>
        <begin position="897"/>
        <end position="918"/>
    </location>
</feature>
<dbReference type="SUPFAM" id="SSF103473">
    <property type="entry name" value="MFS general substrate transporter"/>
    <property type="match status" value="2"/>
</dbReference>
<name>T1IUZ2_STRMM</name>
<proteinExistence type="inferred from homology"/>
<dbReference type="AlphaFoldDB" id="T1IUZ2"/>
<dbReference type="PANTHER" id="PTHR19432:SF35">
    <property type="entry name" value="SOLUTE CARRIER FAMILY 45 MEMBER 3 ISOFORM X1"/>
    <property type="match status" value="1"/>
</dbReference>
<feature type="transmembrane region" description="Helical" evidence="7">
    <location>
        <begin position="506"/>
        <end position="529"/>
    </location>
</feature>
<evidence type="ECO:0000256" key="1">
    <source>
        <dbReference type="ARBA" id="ARBA00004141"/>
    </source>
</evidence>
<feature type="transmembrane region" description="Helical" evidence="7">
    <location>
        <begin position="159"/>
        <end position="179"/>
    </location>
</feature>
<feature type="transmembrane region" description="Helical" evidence="7">
    <location>
        <begin position="118"/>
        <end position="138"/>
    </location>
</feature>
<keyword evidence="4 7" id="KW-1133">Transmembrane helix</keyword>
<evidence type="ECO:0000256" key="3">
    <source>
        <dbReference type="ARBA" id="ARBA00022692"/>
    </source>
</evidence>
<feature type="transmembrane region" description="Helical" evidence="7">
    <location>
        <begin position="374"/>
        <end position="395"/>
    </location>
</feature>
<dbReference type="CDD" id="cd17313">
    <property type="entry name" value="MFS_SLC45_SUC"/>
    <property type="match status" value="2"/>
</dbReference>
<comment type="similarity">
    <text evidence="6">Belongs to the glycoside-pentoside-hexuronide (GPH) cation symporter transporter (TC 2.A.2) family.</text>
</comment>
<dbReference type="GO" id="GO:0016020">
    <property type="term" value="C:membrane"/>
    <property type="evidence" value="ECO:0007669"/>
    <property type="project" value="UniProtKB-SubCell"/>
</dbReference>
<evidence type="ECO:0000256" key="6">
    <source>
        <dbReference type="ARBA" id="ARBA00038193"/>
    </source>
</evidence>
<dbReference type="InterPro" id="IPR036259">
    <property type="entry name" value="MFS_trans_sf"/>
</dbReference>
<keyword evidence="3 7" id="KW-0812">Transmembrane</keyword>
<feature type="transmembrane region" description="Helical" evidence="7">
    <location>
        <begin position="1029"/>
        <end position="1052"/>
    </location>
</feature>
<organism evidence="8 9">
    <name type="scientific">Strigamia maritima</name>
    <name type="common">European centipede</name>
    <name type="synonym">Geophilus maritimus</name>
    <dbReference type="NCBI Taxonomy" id="126957"/>
    <lineage>
        <taxon>Eukaryota</taxon>
        <taxon>Metazoa</taxon>
        <taxon>Ecdysozoa</taxon>
        <taxon>Arthropoda</taxon>
        <taxon>Myriapoda</taxon>
        <taxon>Chilopoda</taxon>
        <taxon>Pleurostigmophora</taxon>
        <taxon>Geophilomorpha</taxon>
        <taxon>Linotaeniidae</taxon>
        <taxon>Strigamia</taxon>
    </lineage>
</organism>
<feature type="transmembrane region" description="Helical" evidence="7">
    <location>
        <begin position="29"/>
        <end position="50"/>
    </location>
</feature>
<evidence type="ECO:0000313" key="8">
    <source>
        <dbReference type="EnsemblMetazoa" id="SMAR004978-PA"/>
    </source>
</evidence>
<keyword evidence="9" id="KW-1185">Reference proteome</keyword>
<evidence type="ECO:0008006" key="10">
    <source>
        <dbReference type="Google" id="ProtNLM"/>
    </source>
</evidence>
<feature type="transmembrane region" description="Helical" evidence="7">
    <location>
        <begin position="717"/>
        <end position="735"/>
    </location>
</feature>
<feature type="transmembrane region" description="Helical" evidence="7">
    <location>
        <begin position="431"/>
        <end position="453"/>
    </location>
</feature>
<dbReference type="Proteomes" id="UP000014500">
    <property type="component" value="Unassembled WGS sequence"/>
</dbReference>
<dbReference type="GO" id="GO:0008506">
    <property type="term" value="F:sucrose:proton symporter activity"/>
    <property type="evidence" value="ECO:0007669"/>
    <property type="project" value="TreeGrafter"/>
</dbReference>
<dbReference type="EnsemblMetazoa" id="SMAR004978-RA">
    <property type="protein sequence ID" value="SMAR004978-PA"/>
    <property type="gene ID" value="SMAR004978"/>
</dbReference>
<dbReference type="Gene3D" id="1.20.1250.20">
    <property type="entry name" value="MFS general substrate transporter like domains"/>
    <property type="match status" value="3"/>
</dbReference>
<dbReference type="PhylomeDB" id="T1IUZ2"/>
<feature type="transmembrane region" description="Helical" evidence="7">
    <location>
        <begin position="583"/>
        <end position="604"/>
    </location>
</feature>
<reference evidence="9" key="1">
    <citation type="submission" date="2011-05" db="EMBL/GenBank/DDBJ databases">
        <authorList>
            <person name="Richards S.R."/>
            <person name="Qu J."/>
            <person name="Jiang H."/>
            <person name="Jhangiani S.N."/>
            <person name="Agravi P."/>
            <person name="Goodspeed R."/>
            <person name="Gross S."/>
            <person name="Mandapat C."/>
            <person name="Jackson L."/>
            <person name="Mathew T."/>
            <person name="Pu L."/>
            <person name="Thornton R."/>
            <person name="Saada N."/>
            <person name="Wilczek-Boney K.B."/>
            <person name="Lee S."/>
            <person name="Kovar C."/>
            <person name="Wu Y."/>
            <person name="Scherer S.E."/>
            <person name="Worley K.C."/>
            <person name="Muzny D.M."/>
            <person name="Gibbs R."/>
        </authorList>
    </citation>
    <scope>NUCLEOTIDE SEQUENCE</scope>
    <source>
        <strain evidence="9">Brora</strain>
    </source>
</reference>
<sequence>MGIEFCYAAETAFVSPILLNFGLSHTHMTLIWCLSPLLGFFLTPSLGVLSDNCTLKIGRRRPFIFILSIGIILGLILVPNGRDFGITIGDTPQIEEISNNSENALNISTVKNSTNEKYATPLGLLFTVIGTVLLDFDADACQSPARAYLLDVTLPEDHAKGLSTFTIMAGMGGAMGYMLGGIHWSSTIVLTTSMLASHVQAVFTTILIIYIICLITTLCSYREKPLMANNETSISIASIGTYMTFKNEEIDVPDRFSKETSGMKRSNSAPNVMKKSEHKSDFDVAETSFTITDIKIPPAIDTDEDTLHSTRQYFYSIIHMPSSLRIVCLTNVFSWMSLVCYSLYFTDFVGEAIFKGNPRAPAGSSALSAYENGVQFACWGMAIYSLSCSVYSLFIDKLIDYFGTKSVYIGGQLIYSFGMAVLAIARHPAASMILSCTAGIMYSTLFTMPYLLVSHYHSNLIIFENTDEYRKRGLGTDVAIVGSMVFVAQLILSLCIGSLVNLAGSTVIVICIAAFLSLCGAISATQVVSDAIKYSTYLRRPNSRLDLIRISAVVMGIEFCNAAETAFVSPILLNFGLSHSHMTLVWCLSPLLGFFLTPSLGALSDNCTFTVGRRRPFVFIFSIGIVMGLIFVSYGRNLGNAFGDTAQNNYWTLNVTENALNISTTKNLTNKNYASPLGLLFTIIGIALLDFDTDACQSPARAYLLDVTLPEDHAKGLSTFTIMAGMGGAMGYVLGGVPWSTTVVTSAMLANHIRAVFTIILIIYIICLIITLCSYREKSINADAGIASVATLYMTFKKEEIEVKGEFYKEISSTLSAPKPNVEIAETDTQHSMRHYFYSIIHMPSSLKIVCLTNVFSWMSLVCYSLYFTDFVGEAIFKGNPRAPAGSSVLSAYENGVQFACWGMAIYSLSCSVYSLFIDKLISYFGTKSVYIGGQLTYSFGMALLAMVRHPIAALILSCTTGVMYSTLLTIPYLLVSHYHTDLIFIKKTDEYKKRGLGTDIAIVSSMVFVAQLILSVFIGSLVNLTGSTVIVVCIAALFSFGGAISATQVFYSTL</sequence>
<feature type="transmembrane region" description="Helical" evidence="7">
    <location>
        <begin position="550"/>
        <end position="577"/>
    </location>
</feature>
<feature type="transmembrane region" description="Helical" evidence="7">
    <location>
        <begin position="849"/>
        <end position="868"/>
    </location>
</feature>
<protein>
    <recommendedName>
        <fullName evidence="10">Major facilitator superfamily (MFS) profile domain-containing protein</fullName>
    </recommendedName>
</protein>
<dbReference type="Pfam" id="PF07690">
    <property type="entry name" value="MFS_1"/>
    <property type="match status" value="1"/>
</dbReference>
<evidence type="ECO:0000256" key="2">
    <source>
        <dbReference type="ARBA" id="ARBA00022448"/>
    </source>
</evidence>